<dbReference type="SMR" id="A0A445M3Y0"/>
<dbReference type="PANTHER" id="PTHR31442:SF29">
    <property type="entry name" value="HOMEODOMAIN-LIKE SUPERFAMILY PROTEIN"/>
    <property type="match status" value="1"/>
</dbReference>
<evidence type="ECO:0000256" key="1">
    <source>
        <dbReference type="ARBA" id="ARBA00004123"/>
    </source>
</evidence>
<dbReference type="InterPro" id="IPR006447">
    <property type="entry name" value="Myb_dom_plants"/>
</dbReference>
<dbReference type="Gene3D" id="1.10.10.60">
    <property type="entry name" value="Homeodomain-like"/>
    <property type="match status" value="1"/>
</dbReference>
<reference evidence="6 7" key="1">
    <citation type="submission" date="2018-09" db="EMBL/GenBank/DDBJ databases">
        <title>A high-quality reference genome of wild soybean provides a powerful tool to mine soybean genomes.</title>
        <authorList>
            <person name="Xie M."/>
            <person name="Chung C.Y.L."/>
            <person name="Li M.-W."/>
            <person name="Wong F.-L."/>
            <person name="Chan T.-F."/>
            <person name="Lam H.-M."/>
        </authorList>
    </citation>
    <scope>NUCLEOTIDE SEQUENCE [LARGE SCALE GENOMIC DNA]</scope>
    <source>
        <strain evidence="7">cv. W05</strain>
        <tissue evidence="6">Hypocotyl of etiolated seedlings</tissue>
    </source>
</reference>
<evidence type="ECO:0000256" key="5">
    <source>
        <dbReference type="SAM" id="MobiDB-lite"/>
    </source>
</evidence>
<sequence length="121" mass="13783">MSLEPHRIVLNVKRGSCNTLSTIRSDRTMQHAFFSNNNNNQHYNGDGDVNDKEDNDDTDCKDSRSDSRTETSAKRTTVKRLQLVWTLQLHKRFVDVVAHLGIKNAVPKTIMQLMNVEGLSL</sequence>
<feature type="region of interest" description="Disordered" evidence="5">
    <location>
        <begin position="34"/>
        <end position="74"/>
    </location>
</feature>
<dbReference type="PANTHER" id="PTHR31442">
    <property type="entry name" value="HOMEODOMAIN-LIKE SUPERFAMILY PROTEIN-RELATED"/>
    <property type="match status" value="1"/>
</dbReference>
<feature type="compositionally biased region" description="Low complexity" evidence="5">
    <location>
        <begin position="36"/>
        <end position="47"/>
    </location>
</feature>
<dbReference type="GO" id="GO:0003700">
    <property type="term" value="F:DNA-binding transcription factor activity"/>
    <property type="evidence" value="ECO:0007669"/>
    <property type="project" value="InterPro"/>
</dbReference>
<dbReference type="GO" id="GO:0005634">
    <property type="term" value="C:nucleus"/>
    <property type="evidence" value="ECO:0007669"/>
    <property type="project" value="UniProtKB-SubCell"/>
</dbReference>
<keyword evidence="2" id="KW-0805">Transcription regulation</keyword>
<dbReference type="Gramene" id="XM_028355212.1">
    <property type="protein sequence ID" value="XP_028211013.1"/>
    <property type="gene ID" value="LOC114393751"/>
</dbReference>
<protein>
    <submittedName>
        <fullName evidence="6">Transcription factor BOA</fullName>
    </submittedName>
</protein>
<dbReference type="SUPFAM" id="SSF46689">
    <property type="entry name" value="Homeodomain-like"/>
    <property type="match status" value="1"/>
</dbReference>
<dbReference type="AlphaFoldDB" id="A0A445M3Y0"/>
<comment type="subcellular location">
    <subcellularLocation>
        <location evidence="1">Nucleus</location>
    </subcellularLocation>
</comment>
<dbReference type="InterPro" id="IPR009057">
    <property type="entry name" value="Homeodomain-like_sf"/>
</dbReference>
<dbReference type="EMBL" id="QZWG01000001">
    <property type="protein sequence ID" value="RZC30264.1"/>
    <property type="molecule type" value="Genomic_DNA"/>
</dbReference>
<keyword evidence="3" id="KW-0804">Transcription</keyword>
<keyword evidence="7" id="KW-1185">Reference proteome</keyword>
<keyword evidence="4" id="KW-0539">Nucleus</keyword>
<dbReference type="NCBIfam" id="TIGR01557">
    <property type="entry name" value="myb_SHAQKYF"/>
    <property type="match status" value="1"/>
</dbReference>
<name>A0A445M3Y0_GLYSO</name>
<accession>A0A445M3Y0</accession>
<dbReference type="GO" id="GO:0003677">
    <property type="term" value="F:DNA binding"/>
    <property type="evidence" value="ECO:0007669"/>
    <property type="project" value="InterPro"/>
</dbReference>
<gene>
    <name evidence="6" type="ORF">D0Y65_001718</name>
</gene>
<evidence type="ECO:0000256" key="3">
    <source>
        <dbReference type="ARBA" id="ARBA00023163"/>
    </source>
</evidence>
<evidence type="ECO:0000313" key="6">
    <source>
        <dbReference type="EMBL" id="RZC30264.1"/>
    </source>
</evidence>
<comment type="caution">
    <text evidence="6">The sequence shown here is derived from an EMBL/GenBank/DDBJ whole genome shotgun (WGS) entry which is preliminary data.</text>
</comment>
<organism evidence="6 7">
    <name type="scientific">Glycine soja</name>
    <name type="common">Wild soybean</name>
    <dbReference type="NCBI Taxonomy" id="3848"/>
    <lineage>
        <taxon>Eukaryota</taxon>
        <taxon>Viridiplantae</taxon>
        <taxon>Streptophyta</taxon>
        <taxon>Embryophyta</taxon>
        <taxon>Tracheophyta</taxon>
        <taxon>Spermatophyta</taxon>
        <taxon>Magnoliopsida</taxon>
        <taxon>eudicotyledons</taxon>
        <taxon>Gunneridae</taxon>
        <taxon>Pentapetalae</taxon>
        <taxon>rosids</taxon>
        <taxon>fabids</taxon>
        <taxon>Fabales</taxon>
        <taxon>Fabaceae</taxon>
        <taxon>Papilionoideae</taxon>
        <taxon>50 kb inversion clade</taxon>
        <taxon>NPAAA clade</taxon>
        <taxon>indigoferoid/millettioid clade</taxon>
        <taxon>Phaseoleae</taxon>
        <taxon>Glycine</taxon>
        <taxon>Glycine subgen. Soja</taxon>
    </lineage>
</organism>
<evidence type="ECO:0000256" key="4">
    <source>
        <dbReference type="ARBA" id="ARBA00023242"/>
    </source>
</evidence>
<proteinExistence type="predicted"/>
<dbReference type="InterPro" id="IPR044841">
    <property type="entry name" value="LUX/BOA-like"/>
</dbReference>
<feature type="compositionally biased region" description="Basic and acidic residues" evidence="5">
    <location>
        <begin position="58"/>
        <end position="73"/>
    </location>
</feature>
<dbReference type="Proteomes" id="UP000289340">
    <property type="component" value="Chromosome 1"/>
</dbReference>
<evidence type="ECO:0000313" key="7">
    <source>
        <dbReference type="Proteomes" id="UP000289340"/>
    </source>
</evidence>
<evidence type="ECO:0000256" key="2">
    <source>
        <dbReference type="ARBA" id="ARBA00023015"/>
    </source>
</evidence>